<dbReference type="PANTHER" id="PTHR43796">
    <property type="entry name" value="CARBOXYNORSPERMIDINE SYNTHASE"/>
    <property type="match status" value="1"/>
</dbReference>
<evidence type="ECO:0000313" key="3">
    <source>
        <dbReference type="EMBL" id="GGE39890.1"/>
    </source>
</evidence>
<dbReference type="Pfam" id="PF03435">
    <property type="entry name" value="Sacchrp_dh_NADP"/>
    <property type="match status" value="1"/>
</dbReference>
<feature type="domain" description="DUF4166" evidence="2">
    <location>
        <begin position="368"/>
        <end position="524"/>
    </location>
</feature>
<dbReference type="InterPro" id="IPR025311">
    <property type="entry name" value="DUF4166"/>
</dbReference>
<reference evidence="4" key="1">
    <citation type="journal article" date="2019" name="Int. J. Syst. Evol. Microbiol.">
        <title>The Global Catalogue of Microorganisms (GCM) 10K type strain sequencing project: providing services to taxonomists for standard genome sequencing and annotation.</title>
        <authorList>
            <consortium name="The Broad Institute Genomics Platform"/>
            <consortium name="The Broad Institute Genome Sequencing Center for Infectious Disease"/>
            <person name="Wu L."/>
            <person name="Ma J."/>
        </authorList>
    </citation>
    <scope>NUCLEOTIDE SEQUENCE [LARGE SCALE GENOMIC DNA]</scope>
    <source>
        <strain evidence="4">CGMCC 1.12664</strain>
    </source>
</reference>
<dbReference type="Proteomes" id="UP000612855">
    <property type="component" value="Unassembled WGS sequence"/>
</dbReference>
<proteinExistence type="predicted"/>
<dbReference type="InterPro" id="IPR005097">
    <property type="entry name" value="Sacchrp_dh_NADP-bd"/>
</dbReference>
<dbReference type="AlphaFoldDB" id="A0A917ABJ6"/>
<sequence length="535" mass="57454">MRILLLGGYGVFGSRLAELLVRDGHDVTVAGRSAGAAQALANRLGCRAMVLDREGPLDALAGQDVVVDAAGPFHSYGADRYRLARAALAAEAHYLDLSDDAGFCAGLTELDPMARQAGLCALSGLSSVPALSSAAVVALSAGARPRVIDTAILPGNRAPRGLSVMRSILEGAGRGMPVWRGGRWCRVTGWSDPKDYTLPGGLIRQGWQIAVPDQRLFPAHFGAETVIFRAGLELGVMRYGLAAFAALRRIWAFPVTPRLVRVAQVAAGALAPFGSGRGGMSVTVTTETERRSWRLLAEDGDGPFIPGVAARALLRRDVLPPGAGPAVAVVTLAEAEAAMSDLRVVTERVSAPVDPIFRRVLGDAFDRLPDVVRRTHLTAECSHWSGTCDVTRGTGLWPRLLCALFGFPPEGRDQPVEVVKTATAAGETWLRQFGRRRFRSRLSVRRGGMEERFGPFSFALALHVTEHALHYPVTAGRIGPLPLPRWLLPVSVAREQAADGVFRFDVDLHAPLTGQRMVHYRGWLAEDTGEDPAVR</sequence>
<evidence type="ECO:0000259" key="2">
    <source>
        <dbReference type="Pfam" id="PF13761"/>
    </source>
</evidence>
<dbReference type="Pfam" id="PF13761">
    <property type="entry name" value="DUF4166"/>
    <property type="match status" value="1"/>
</dbReference>
<evidence type="ECO:0000259" key="1">
    <source>
        <dbReference type="Pfam" id="PF03435"/>
    </source>
</evidence>
<feature type="domain" description="Saccharopine dehydrogenase NADP binding" evidence="1">
    <location>
        <begin position="3"/>
        <end position="98"/>
    </location>
</feature>
<dbReference type="SUPFAM" id="SSF51735">
    <property type="entry name" value="NAD(P)-binding Rossmann-fold domains"/>
    <property type="match status" value="1"/>
</dbReference>
<dbReference type="PANTHER" id="PTHR43796:SF2">
    <property type="entry name" value="CARBOXYNORSPERMIDINE SYNTHASE"/>
    <property type="match status" value="1"/>
</dbReference>
<evidence type="ECO:0000313" key="4">
    <source>
        <dbReference type="Proteomes" id="UP000612855"/>
    </source>
</evidence>
<dbReference type="InterPro" id="IPR036291">
    <property type="entry name" value="NAD(P)-bd_dom_sf"/>
</dbReference>
<gene>
    <name evidence="3" type="ORF">GCM10011360_29440</name>
</gene>
<evidence type="ECO:0008006" key="5">
    <source>
        <dbReference type="Google" id="ProtNLM"/>
    </source>
</evidence>
<keyword evidence="4" id="KW-1185">Reference proteome</keyword>
<dbReference type="Gene3D" id="3.40.50.720">
    <property type="entry name" value="NAD(P)-binding Rossmann-like Domain"/>
    <property type="match status" value="1"/>
</dbReference>
<comment type="caution">
    <text evidence="3">The sequence shown here is derived from an EMBL/GenBank/DDBJ whole genome shotgun (WGS) entry which is preliminary data.</text>
</comment>
<protein>
    <recommendedName>
        <fullName evidence="5">Saccharopine dehydrogenase</fullName>
    </recommendedName>
</protein>
<organism evidence="3 4">
    <name type="scientific">Primorskyibacter flagellatus</name>
    <dbReference type="NCBI Taxonomy" id="1387277"/>
    <lineage>
        <taxon>Bacteria</taxon>
        <taxon>Pseudomonadati</taxon>
        <taxon>Pseudomonadota</taxon>
        <taxon>Alphaproteobacteria</taxon>
        <taxon>Rhodobacterales</taxon>
        <taxon>Roseobacteraceae</taxon>
        <taxon>Primorskyibacter</taxon>
    </lineage>
</organism>
<dbReference type="RefSeq" id="WP_188478559.1">
    <property type="nucleotide sequence ID" value="NZ_BMFJ01000002.1"/>
</dbReference>
<accession>A0A917ABJ6</accession>
<dbReference type="EMBL" id="BMFJ01000002">
    <property type="protein sequence ID" value="GGE39890.1"/>
    <property type="molecule type" value="Genomic_DNA"/>
</dbReference>
<name>A0A917ABJ6_9RHOB</name>